<reference evidence="1 2" key="1">
    <citation type="journal article" date="2020" name="Cell">
        <title>Large-Scale Comparative Analyses of Tick Genomes Elucidate Their Genetic Diversity and Vector Capacities.</title>
        <authorList>
            <consortium name="Tick Genome and Microbiome Consortium (TIGMIC)"/>
            <person name="Jia N."/>
            <person name="Wang J."/>
            <person name="Shi W."/>
            <person name="Du L."/>
            <person name="Sun Y."/>
            <person name="Zhan W."/>
            <person name="Jiang J.F."/>
            <person name="Wang Q."/>
            <person name="Zhang B."/>
            <person name="Ji P."/>
            <person name="Bell-Sakyi L."/>
            <person name="Cui X.M."/>
            <person name="Yuan T.T."/>
            <person name="Jiang B.G."/>
            <person name="Yang W.F."/>
            <person name="Lam T.T."/>
            <person name="Chang Q.C."/>
            <person name="Ding S.J."/>
            <person name="Wang X.J."/>
            <person name="Zhu J.G."/>
            <person name="Ruan X.D."/>
            <person name="Zhao L."/>
            <person name="Wei J.T."/>
            <person name="Ye R.Z."/>
            <person name="Que T.C."/>
            <person name="Du C.H."/>
            <person name="Zhou Y.H."/>
            <person name="Cheng J.X."/>
            <person name="Dai P.F."/>
            <person name="Guo W.B."/>
            <person name="Han X.H."/>
            <person name="Huang E.J."/>
            <person name="Li L.F."/>
            <person name="Wei W."/>
            <person name="Gao Y.C."/>
            <person name="Liu J.Z."/>
            <person name="Shao H.Z."/>
            <person name="Wang X."/>
            <person name="Wang C.C."/>
            <person name="Yang T.C."/>
            <person name="Huo Q.B."/>
            <person name="Li W."/>
            <person name="Chen H.Y."/>
            <person name="Chen S.E."/>
            <person name="Zhou L.G."/>
            <person name="Ni X.B."/>
            <person name="Tian J.H."/>
            <person name="Sheng Y."/>
            <person name="Liu T."/>
            <person name="Pan Y.S."/>
            <person name="Xia L.Y."/>
            <person name="Li J."/>
            <person name="Zhao F."/>
            <person name="Cao W.C."/>
        </authorList>
    </citation>
    <scope>NUCLEOTIDE SEQUENCE [LARGE SCALE GENOMIC DNA]</scope>
    <source>
        <strain evidence="1">HaeL-2018</strain>
    </source>
</reference>
<accession>A0A9J6GL75</accession>
<proteinExistence type="predicted"/>
<dbReference type="VEuPathDB" id="VectorBase:HLOH_039959"/>
<dbReference type="Proteomes" id="UP000821853">
    <property type="component" value="Unassembled WGS sequence"/>
</dbReference>
<evidence type="ECO:0000313" key="2">
    <source>
        <dbReference type="Proteomes" id="UP000821853"/>
    </source>
</evidence>
<sequence>MQTKDNTVTLPTHDQDFSALHDKIDDLENRSRRSNVLFFGVDDKEPSETWDVTEGLVREFCASKLGITVDSVARAHRLGRFVQDKKRPIIAKFFNDREIEAILNKGPKLKNTPFSISRDYSLPVREKRRKLAHFKKSVAKEGDRCRIIFTKLFVNDDIYVWDTENECAVRLNSRDNVHAALTPASDTSE</sequence>
<organism evidence="1 2">
    <name type="scientific">Haemaphysalis longicornis</name>
    <name type="common">Bush tick</name>
    <dbReference type="NCBI Taxonomy" id="44386"/>
    <lineage>
        <taxon>Eukaryota</taxon>
        <taxon>Metazoa</taxon>
        <taxon>Ecdysozoa</taxon>
        <taxon>Arthropoda</taxon>
        <taxon>Chelicerata</taxon>
        <taxon>Arachnida</taxon>
        <taxon>Acari</taxon>
        <taxon>Parasitiformes</taxon>
        <taxon>Ixodida</taxon>
        <taxon>Ixodoidea</taxon>
        <taxon>Ixodidae</taxon>
        <taxon>Haemaphysalinae</taxon>
        <taxon>Haemaphysalis</taxon>
    </lineage>
</organism>
<dbReference type="AlphaFoldDB" id="A0A9J6GL75"/>
<comment type="caution">
    <text evidence="1">The sequence shown here is derived from an EMBL/GenBank/DDBJ whole genome shotgun (WGS) entry which is preliminary data.</text>
</comment>
<keyword evidence="2" id="KW-1185">Reference proteome</keyword>
<name>A0A9J6GL75_HAELO</name>
<dbReference type="OMA" id="ETMHIES"/>
<protein>
    <submittedName>
        <fullName evidence="1">Uncharacterized protein</fullName>
    </submittedName>
</protein>
<evidence type="ECO:0000313" key="1">
    <source>
        <dbReference type="EMBL" id="KAH9379190.1"/>
    </source>
</evidence>
<dbReference type="EMBL" id="JABSTR010000009">
    <property type="protein sequence ID" value="KAH9379190.1"/>
    <property type="molecule type" value="Genomic_DNA"/>
</dbReference>
<gene>
    <name evidence="1" type="ORF">HPB48_021385</name>
</gene>
<dbReference type="Gene3D" id="3.30.70.1820">
    <property type="entry name" value="L1 transposable element, RRM domain"/>
    <property type="match status" value="1"/>
</dbReference>
<dbReference type="OrthoDB" id="6628370at2759"/>